<evidence type="ECO:0000256" key="4">
    <source>
        <dbReference type="ARBA" id="ARBA00022827"/>
    </source>
</evidence>
<dbReference type="AlphaFoldDB" id="A0A081CE79"/>
<feature type="domain" description="FAD-binding PCMH-type" evidence="8">
    <location>
        <begin position="115"/>
        <end position="294"/>
    </location>
</feature>
<comment type="cofactor">
    <cofactor evidence="1">
        <name>FAD</name>
        <dbReference type="ChEBI" id="CHEBI:57692"/>
    </cofactor>
</comment>
<keyword evidence="3" id="KW-0285">Flavoprotein</keyword>
<dbReference type="InterPro" id="IPR016166">
    <property type="entry name" value="FAD-bd_PCMH"/>
</dbReference>
<dbReference type="FunFam" id="1.10.45.10:FF:000001">
    <property type="entry name" value="D-lactate dehydrogenase mitochondrial"/>
    <property type="match status" value="1"/>
</dbReference>
<evidence type="ECO:0000313" key="10">
    <source>
        <dbReference type="Proteomes" id="UP000053758"/>
    </source>
</evidence>
<dbReference type="Pfam" id="PF01565">
    <property type="entry name" value="FAD_binding_4"/>
    <property type="match status" value="1"/>
</dbReference>
<accession>A0A081CE79</accession>
<dbReference type="InterPro" id="IPR016164">
    <property type="entry name" value="FAD-linked_Oxase-like_C"/>
</dbReference>
<dbReference type="Gene3D" id="3.30.465.10">
    <property type="match status" value="1"/>
</dbReference>
<evidence type="ECO:0000256" key="3">
    <source>
        <dbReference type="ARBA" id="ARBA00022630"/>
    </source>
</evidence>
<dbReference type="Proteomes" id="UP000053758">
    <property type="component" value="Unassembled WGS sequence"/>
</dbReference>
<dbReference type="GO" id="GO:0005758">
    <property type="term" value="C:mitochondrial intermembrane space"/>
    <property type="evidence" value="ECO:0007669"/>
    <property type="project" value="InterPro"/>
</dbReference>
<dbReference type="InterPro" id="IPR051264">
    <property type="entry name" value="FAD-oxidored/transferase_4"/>
</dbReference>
<dbReference type="SUPFAM" id="SSF56176">
    <property type="entry name" value="FAD-binding/transporter-associated domain-like"/>
    <property type="match status" value="1"/>
</dbReference>
<dbReference type="GO" id="GO:0004458">
    <property type="term" value="F:D-lactate dehydrogenase (cytochrome) activity"/>
    <property type="evidence" value="ECO:0007669"/>
    <property type="project" value="UniProtKB-EC"/>
</dbReference>
<dbReference type="FunFam" id="3.30.465.10:FF:000053">
    <property type="entry name" value="D-lactate dehydrogenase (Cytochrome), putative"/>
    <property type="match status" value="1"/>
</dbReference>
<dbReference type="FunFam" id="3.30.70.2190:FF:000001">
    <property type="entry name" value="D-2-hydroxyglutarate dehydrogenase mitochondrial"/>
    <property type="match status" value="1"/>
</dbReference>
<evidence type="ECO:0000259" key="8">
    <source>
        <dbReference type="PROSITE" id="PS51387"/>
    </source>
</evidence>
<evidence type="ECO:0000256" key="6">
    <source>
        <dbReference type="ARBA" id="ARBA00051436"/>
    </source>
</evidence>
<dbReference type="InterPro" id="IPR006094">
    <property type="entry name" value="Oxid_FAD_bind_N"/>
</dbReference>
<keyword evidence="5" id="KW-0560">Oxidoreductase</keyword>
<dbReference type="InterPro" id="IPR016167">
    <property type="entry name" value="FAD-bd_PCMH_sub1"/>
</dbReference>
<dbReference type="GO" id="GO:0071949">
    <property type="term" value="F:FAD binding"/>
    <property type="evidence" value="ECO:0007669"/>
    <property type="project" value="InterPro"/>
</dbReference>
<dbReference type="FunFam" id="3.30.70.2740:FF:000002">
    <property type="entry name" value="D-2-hydroxyglutarate dehydrogenase mitochondrial"/>
    <property type="match status" value="1"/>
</dbReference>
<gene>
    <name evidence="9" type="ORF">PAN0_007c3191</name>
</gene>
<dbReference type="Gene3D" id="1.10.45.10">
    <property type="entry name" value="Vanillyl-alcohol Oxidase, Chain A, domain 4"/>
    <property type="match status" value="1"/>
</dbReference>
<dbReference type="EMBL" id="DF830074">
    <property type="protein sequence ID" value="GAK64975.1"/>
    <property type="molecule type" value="Genomic_DNA"/>
</dbReference>
<proteinExistence type="inferred from homology"/>
<dbReference type="InterPro" id="IPR004113">
    <property type="entry name" value="FAD-bd_oxidored_4_C"/>
</dbReference>
<dbReference type="InterPro" id="IPR016171">
    <property type="entry name" value="Vanillyl_alc_oxidase_C-sub2"/>
</dbReference>
<reference evidence="9" key="1">
    <citation type="submission" date="2014-07" db="EMBL/GenBank/DDBJ databases">
        <title>Draft genome sequence of the yeast Pseudozyma antarctica JCM 10317 known as a producer of lipase B which used in a wide range of industrial applications.</title>
        <authorList>
            <person name="Morita T."/>
            <person name="Saika A."/>
            <person name="Koike H."/>
        </authorList>
    </citation>
    <scope>NUCLEOTIDE SEQUENCE</scope>
    <source>
        <strain evidence="9">JCM 10317</strain>
    </source>
</reference>
<organism evidence="9">
    <name type="scientific">Pseudozyma antarctica</name>
    <name type="common">Yeast</name>
    <name type="synonym">Candida antarctica</name>
    <dbReference type="NCBI Taxonomy" id="84753"/>
    <lineage>
        <taxon>Eukaryota</taxon>
        <taxon>Fungi</taxon>
        <taxon>Dikarya</taxon>
        <taxon>Basidiomycota</taxon>
        <taxon>Ustilaginomycotina</taxon>
        <taxon>Ustilaginomycetes</taxon>
        <taxon>Ustilaginales</taxon>
        <taxon>Ustilaginaceae</taxon>
        <taxon>Moesziomyces</taxon>
    </lineage>
</organism>
<dbReference type="PROSITE" id="PS51387">
    <property type="entry name" value="FAD_PCMH"/>
    <property type="match status" value="1"/>
</dbReference>
<evidence type="ECO:0000256" key="7">
    <source>
        <dbReference type="SAM" id="MobiDB-lite"/>
    </source>
</evidence>
<evidence type="ECO:0000313" key="9">
    <source>
        <dbReference type="EMBL" id="GAK64975.1"/>
    </source>
</evidence>
<dbReference type="PANTHER" id="PTHR43716:SF1">
    <property type="entry name" value="D-2-HYDROXYGLUTARATE DEHYDROGENASE, MITOCHONDRIAL"/>
    <property type="match status" value="1"/>
</dbReference>
<dbReference type="Pfam" id="PF09774">
    <property type="entry name" value="MIX23"/>
    <property type="match status" value="1"/>
</dbReference>
<sequence>MLQPASRPAAPRIIGTSAATATYSTRASPSLVPRAALRAAQPHLAGPSLRRGLATVARSDAFANLTSADVEAFAKILPSPSQILTTIAPESGSASYQPVDPSELDTFNNDWMNKYHGRSQLVLKPKTTSEVSEIMKYCHAKNIAVVPQGGNTGLVGGGVPVFDEVVVQLGGLNKIRSFDEVAGTLVCDAGCILESLDNHIGEKGYMMPLDLGAKGSCHIGGNVATNAGGLRFLRYGSLHGTVLGLEVVLPDGTVMDTLSTLRKDNTGFDLKQLFIGSEGTIGLITGVAIATPRRPSAVNVAVFALDSYDAVQTVFGQVKKHCGEILSAFEFFDQTSFDVVQKHATAGVRDPFEARHPFYVLIETSGSNKDHDDEKLQLLLEHLMEEGMIQDGVLAQDETQLQGLWALRESIPEAAGKMGKVFKYDLSMPIDKMYALVQDMRTRFDEHGVHGEGNDVGAVCGYGHIGDGNLHINIVAKSYDPKIESIIEPYIYEWTSNVKGSVSAEHGLGLMKATKIGYTKTPESIEYMKKIKNVFDPKGILNPYKYIQKITTCAAAHRRYHHLLFTQRLRHQIIGRAAAHFRKDQAWSYKTCGMSTWVSPSMSRFNRSGTSSHSEPDSSERSAFAPEYEPVQLGSSSVLKPLTPPSVSNLTPSTCLAIGEFKELLRQYRQLDDGITTRLNRSFARSRALGQSSSPSLLSSSTNSASSVDLGTSTYATPQPAACAAFWRELVDVWIGREEVVRFCIKVADQTSNPNPAVGSTDQRLDADFVPTSSKQDRWSRAENTAETLNRQLHNELKVESIIRARSLDAFKSRCRFFTPSPPAGPEGDRERAMWLGIPTPAARASQQGAPLP</sequence>
<dbReference type="RefSeq" id="XP_014656762.1">
    <property type="nucleotide sequence ID" value="XM_014801276.1"/>
</dbReference>
<dbReference type="PANTHER" id="PTHR43716">
    <property type="entry name" value="D-2-HYDROXYGLUTARATE DEHYDROGENASE, MITOCHONDRIAL"/>
    <property type="match status" value="1"/>
</dbReference>
<dbReference type="Gene3D" id="3.30.70.2190">
    <property type="match status" value="1"/>
</dbReference>
<dbReference type="Pfam" id="PF02913">
    <property type="entry name" value="FAD-oxidase_C"/>
    <property type="match status" value="1"/>
</dbReference>
<keyword evidence="10" id="KW-1185">Reference proteome</keyword>
<dbReference type="Gene3D" id="3.30.43.10">
    <property type="entry name" value="Uridine Diphospho-n-acetylenolpyruvylglucosamine Reductase, domain 2"/>
    <property type="match status" value="1"/>
</dbReference>
<dbReference type="InterPro" id="IPR036318">
    <property type="entry name" value="FAD-bd_PCMH-like_sf"/>
</dbReference>
<dbReference type="HOGENOM" id="CLU_334626_0_0_1"/>
<comment type="similarity">
    <text evidence="2">Belongs to the FAD-binding oxidoreductase/transferase type 4 family.</text>
</comment>
<evidence type="ECO:0000256" key="5">
    <source>
        <dbReference type="ARBA" id="ARBA00023002"/>
    </source>
</evidence>
<dbReference type="SUPFAM" id="SSF55103">
    <property type="entry name" value="FAD-linked oxidases, C-terminal domain"/>
    <property type="match status" value="1"/>
</dbReference>
<dbReference type="FunFam" id="3.30.43.10:FF:000011">
    <property type="entry name" value="D-lactate dehydrogenase (Cytochrome)"/>
    <property type="match status" value="1"/>
</dbReference>
<dbReference type="GeneID" id="26303960"/>
<evidence type="ECO:0000256" key="2">
    <source>
        <dbReference type="ARBA" id="ARBA00008000"/>
    </source>
</evidence>
<dbReference type="InterPro" id="IPR019171">
    <property type="entry name" value="MIX23"/>
</dbReference>
<protein>
    <submittedName>
        <fullName evidence="9">D-lactate dehydrogenase</fullName>
    </submittedName>
</protein>
<dbReference type="InterPro" id="IPR016169">
    <property type="entry name" value="FAD-bd_PCMH_sub2"/>
</dbReference>
<name>A0A081CE79_PSEA2</name>
<dbReference type="Gene3D" id="3.30.70.2740">
    <property type="match status" value="1"/>
</dbReference>
<feature type="region of interest" description="Disordered" evidence="7">
    <location>
        <begin position="604"/>
        <end position="624"/>
    </location>
</feature>
<keyword evidence="4" id="KW-0274">FAD</keyword>
<comment type="catalytic activity">
    <reaction evidence="6">
        <text>(R)-lactate + 2 Fe(III)-[cytochrome c] = 2 Fe(II)-[cytochrome c] + pyruvate + 2 H(+)</text>
        <dbReference type="Rhea" id="RHEA:13521"/>
        <dbReference type="Rhea" id="RHEA-COMP:10350"/>
        <dbReference type="Rhea" id="RHEA-COMP:14399"/>
        <dbReference type="ChEBI" id="CHEBI:15361"/>
        <dbReference type="ChEBI" id="CHEBI:15378"/>
        <dbReference type="ChEBI" id="CHEBI:16004"/>
        <dbReference type="ChEBI" id="CHEBI:29033"/>
        <dbReference type="ChEBI" id="CHEBI:29034"/>
        <dbReference type="EC" id="1.1.2.4"/>
    </reaction>
</comment>
<evidence type="ECO:0000256" key="1">
    <source>
        <dbReference type="ARBA" id="ARBA00001974"/>
    </source>
</evidence>